<comment type="caution">
    <text evidence="1">The sequence shown here is derived from an EMBL/GenBank/DDBJ whole genome shotgun (WGS) entry which is preliminary data.</text>
</comment>
<organism evidence="1 2">
    <name type="scientific">Solanum commersonii</name>
    <name type="common">Commerson's wild potato</name>
    <name type="synonym">Commerson's nightshade</name>
    <dbReference type="NCBI Taxonomy" id="4109"/>
    <lineage>
        <taxon>Eukaryota</taxon>
        <taxon>Viridiplantae</taxon>
        <taxon>Streptophyta</taxon>
        <taxon>Embryophyta</taxon>
        <taxon>Tracheophyta</taxon>
        <taxon>Spermatophyta</taxon>
        <taxon>Magnoliopsida</taxon>
        <taxon>eudicotyledons</taxon>
        <taxon>Gunneridae</taxon>
        <taxon>Pentapetalae</taxon>
        <taxon>asterids</taxon>
        <taxon>lamiids</taxon>
        <taxon>Solanales</taxon>
        <taxon>Solanaceae</taxon>
        <taxon>Solanoideae</taxon>
        <taxon>Solaneae</taxon>
        <taxon>Solanum</taxon>
    </lineage>
</organism>
<dbReference type="AlphaFoldDB" id="A0A9J5XC99"/>
<evidence type="ECO:0000313" key="2">
    <source>
        <dbReference type="Proteomes" id="UP000824120"/>
    </source>
</evidence>
<dbReference type="EMBL" id="JACXVP010000009">
    <property type="protein sequence ID" value="KAG5585354.1"/>
    <property type="molecule type" value="Genomic_DNA"/>
</dbReference>
<sequence>MRSARKGKKQGSEDIIHPIRTQPKRHMLHSFHKFNFVSLMEPFQHVRNMNIYNRRLKISKGYANKNGKIWLFVNHGFDVAEYVVRQNWDDNYSTNPILDFKRKVKKVKIALASWSRETYGEIFKQLILREEIARIKESTMRNFLLHIIEFESGDRNTRFFHSLVKGRRQKIKVTRIQNALGQWLEDDMEISQEAVAHFQNQVKQERDQTNDYVKQSRQKNQ</sequence>
<accession>A0A9J5XC99</accession>
<dbReference type="OrthoDB" id="1001832at2759"/>
<evidence type="ECO:0000313" key="1">
    <source>
        <dbReference type="EMBL" id="KAG5585354.1"/>
    </source>
</evidence>
<gene>
    <name evidence="1" type="ORF">H5410_045788</name>
</gene>
<proteinExistence type="predicted"/>
<dbReference type="Proteomes" id="UP000824120">
    <property type="component" value="Chromosome 9"/>
</dbReference>
<name>A0A9J5XC99_SOLCO</name>
<protein>
    <submittedName>
        <fullName evidence="1">Uncharacterized protein</fullName>
    </submittedName>
</protein>
<keyword evidence="2" id="KW-1185">Reference proteome</keyword>
<reference evidence="1 2" key="1">
    <citation type="submission" date="2020-09" db="EMBL/GenBank/DDBJ databases">
        <title>De no assembly of potato wild relative species, Solanum commersonii.</title>
        <authorList>
            <person name="Cho K."/>
        </authorList>
    </citation>
    <scope>NUCLEOTIDE SEQUENCE [LARGE SCALE GENOMIC DNA]</scope>
    <source>
        <strain evidence="1">LZ3.2</strain>
        <tissue evidence="1">Leaf</tissue>
    </source>
</reference>